<reference evidence="1 2" key="1">
    <citation type="submission" date="2020-06" db="EMBL/GenBank/DDBJ databases">
        <title>Sphingomonas hominis sp. nov., a member of the Sphingomonas, isolated from the hair of a 22-year-old girl.</title>
        <authorList>
            <person name="Zhang D.-F."/>
            <person name="Cui X.-W."/>
        </authorList>
    </citation>
    <scope>NUCLEOTIDE SEQUENCE [LARGE SCALE GENOMIC DNA]</scope>
    <source>
        <strain evidence="1 2">HHU CXW</strain>
    </source>
</reference>
<evidence type="ECO:0000313" key="1">
    <source>
        <dbReference type="EMBL" id="NTS63666.1"/>
    </source>
</evidence>
<comment type="caution">
    <text evidence="1">The sequence shown here is derived from an EMBL/GenBank/DDBJ whole genome shotgun (WGS) entry which is preliminary data.</text>
</comment>
<protein>
    <submittedName>
        <fullName evidence="1">Uncharacterized protein</fullName>
    </submittedName>
</protein>
<keyword evidence="2" id="KW-1185">Reference proteome</keyword>
<dbReference type="RefSeq" id="WP_174191781.1">
    <property type="nucleotide sequence ID" value="NZ_JABULH010000001.1"/>
</dbReference>
<dbReference type="Proteomes" id="UP000621447">
    <property type="component" value="Unassembled WGS sequence"/>
</dbReference>
<name>A0ABX2JC98_9SPHN</name>
<accession>A0ABX2JC98</accession>
<organism evidence="1 2">
    <name type="scientific">Sphingomonas hominis</name>
    <dbReference type="NCBI Taxonomy" id="2741495"/>
    <lineage>
        <taxon>Bacteria</taxon>
        <taxon>Pseudomonadati</taxon>
        <taxon>Pseudomonadota</taxon>
        <taxon>Alphaproteobacteria</taxon>
        <taxon>Sphingomonadales</taxon>
        <taxon>Sphingomonadaceae</taxon>
        <taxon>Sphingomonas</taxon>
    </lineage>
</organism>
<sequence>MSSEALRRLFVQTRSAATRLCGASRRQPLSFAGLLIAVCGTIAAAPVPDRHQWKAVRNATFGHSACYPADLFRPVGVSLNVGGQDYVGRGGARLRISGLANRYNDSLAVTAQQTISNSFAFRRTVTYKVIKPDWAVLSGTLPDGRSFYQRVIRKGGDFAFFLSYPRNQSPTYDPIVARLGQCLR</sequence>
<dbReference type="EMBL" id="JABULH010000001">
    <property type="protein sequence ID" value="NTS63666.1"/>
    <property type="molecule type" value="Genomic_DNA"/>
</dbReference>
<gene>
    <name evidence="1" type="ORF">HRV97_00655</name>
</gene>
<evidence type="ECO:0000313" key="2">
    <source>
        <dbReference type="Proteomes" id="UP000621447"/>
    </source>
</evidence>
<proteinExistence type="predicted"/>